<comment type="caution">
    <text evidence="3">The sequence shown here is derived from an EMBL/GenBank/DDBJ whole genome shotgun (WGS) entry which is preliminary data.</text>
</comment>
<dbReference type="Proteomes" id="UP000294855">
    <property type="component" value="Unassembled WGS sequence"/>
</dbReference>
<dbReference type="InterPro" id="IPR005354">
    <property type="entry name" value="UPF0147"/>
</dbReference>
<protein>
    <recommendedName>
        <fullName evidence="2">UPF0147 protein C7391_1413</fullName>
    </recommendedName>
</protein>
<evidence type="ECO:0000256" key="2">
    <source>
        <dbReference type="HAMAP-Rule" id="MF_00342"/>
    </source>
</evidence>
<dbReference type="InterPro" id="IPR023130">
    <property type="entry name" value="Ta0600-like_sf"/>
</dbReference>
<comment type="similarity">
    <text evidence="1 2">Belongs to the UPF0147 family.</text>
</comment>
<evidence type="ECO:0000313" key="3">
    <source>
        <dbReference type="EMBL" id="TDQ67859.1"/>
    </source>
</evidence>
<dbReference type="OrthoDB" id="65304at2157"/>
<accession>A0A484F3L9</accession>
<dbReference type="EMBL" id="SNYS01000010">
    <property type="protein sequence ID" value="TDQ67859.1"/>
    <property type="molecule type" value="Genomic_DNA"/>
</dbReference>
<organism evidence="3 4">
    <name type="scientific">Methanimicrococcus blatticola</name>
    <dbReference type="NCBI Taxonomy" id="91560"/>
    <lineage>
        <taxon>Archaea</taxon>
        <taxon>Methanobacteriati</taxon>
        <taxon>Methanobacteriota</taxon>
        <taxon>Stenosarchaea group</taxon>
        <taxon>Methanomicrobia</taxon>
        <taxon>Methanosarcinales</taxon>
        <taxon>Methanosarcinaceae</taxon>
        <taxon>Methanimicrococcus</taxon>
    </lineage>
</organism>
<dbReference type="Gene3D" id="1.20.1440.50">
    <property type="entry name" value="Ta0600-like"/>
    <property type="match status" value="1"/>
</dbReference>
<dbReference type="SUPFAM" id="SSF158436">
    <property type="entry name" value="Ta0600-like"/>
    <property type="match status" value="1"/>
</dbReference>
<reference evidence="3 4" key="1">
    <citation type="submission" date="2019-03" db="EMBL/GenBank/DDBJ databases">
        <title>Genomic Encyclopedia of Type Strains, Phase IV (KMG-IV): sequencing the most valuable type-strain genomes for metagenomic binning, comparative biology and taxonomic classification.</title>
        <authorList>
            <person name="Goeker M."/>
        </authorList>
    </citation>
    <scope>NUCLEOTIDE SEQUENCE [LARGE SCALE GENOMIC DNA]</scope>
    <source>
        <strain evidence="3 4">DSM 13328</strain>
    </source>
</reference>
<keyword evidence="4" id="KW-1185">Reference proteome</keyword>
<evidence type="ECO:0000256" key="1">
    <source>
        <dbReference type="ARBA" id="ARBA00005958"/>
    </source>
</evidence>
<gene>
    <name evidence="3" type="ORF">C7391_1413</name>
</gene>
<dbReference type="HAMAP" id="MF_00342">
    <property type="entry name" value="UPF0147"/>
    <property type="match status" value="1"/>
</dbReference>
<evidence type="ECO:0000313" key="4">
    <source>
        <dbReference type="Proteomes" id="UP000294855"/>
    </source>
</evidence>
<sequence length="90" mass="10154">MASDEYQKTIDQCIAELDMIANDTSVPRNIRRSVTEIIDVLKDENQELFLRAASALKTLSDVSYDPNLPMHTGTYIWSILGKLETIPPEV</sequence>
<proteinExistence type="inferred from homology"/>
<dbReference type="NCBIfam" id="NF003319">
    <property type="entry name" value="PRK04330.1"/>
    <property type="match status" value="1"/>
</dbReference>
<dbReference type="RefSeq" id="WP_133517860.1">
    <property type="nucleotide sequence ID" value="NZ_JAHDUW010000001.1"/>
</dbReference>
<name>A0A484F3L9_9EURY</name>
<dbReference type="Pfam" id="PF03685">
    <property type="entry name" value="UPF0147"/>
    <property type="match status" value="1"/>
</dbReference>
<dbReference type="AlphaFoldDB" id="A0A484F3L9"/>